<feature type="repeat" description="WD" evidence="1">
    <location>
        <begin position="247"/>
        <end position="288"/>
    </location>
</feature>
<feature type="compositionally biased region" description="Low complexity" evidence="2">
    <location>
        <begin position="414"/>
        <end position="447"/>
    </location>
</feature>
<dbReference type="Gene3D" id="2.130.10.10">
    <property type="entry name" value="YVTN repeat-like/Quinoprotein amine dehydrogenase"/>
    <property type="match status" value="2"/>
</dbReference>
<feature type="compositionally biased region" description="Polar residues" evidence="2">
    <location>
        <begin position="82"/>
        <end position="92"/>
    </location>
</feature>
<dbReference type="InterPro" id="IPR015943">
    <property type="entry name" value="WD40/YVTN_repeat-like_dom_sf"/>
</dbReference>
<name>A0A3N4IB46_ASCIM</name>
<feature type="compositionally biased region" description="Acidic residues" evidence="2">
    <location>
        <begin position="1"/>
        <end position="71"/>
    </location>
</feature>
<dbReference type="SMART" id="SM00320">
    <property type="entry name" value="WD40"/>
    <property type="match status" value="5"/>
</dbReference>
<feature type="region of interest" description="Disordered" evidence="2">
    <location>
        <begin position="326"/>
        <end position="459"/>
    </location>
</feature>
<accession>A0A3N4IB46</accession>
<dbReference type="PROSITE" id="PS50082">
    <property type="entry name" value="WD_REPEATS_2"/>
    <property type="match status" value="1"/>
</dbReference>
<dbReference type="PROSITE" id="PS50294">
    <property type="entry name" value="WD_REPEATS_REGION"/>
    <property type="match status" value="1"/>
</dbReference>
<organism evidence="4 5">
    <name type="scientific">Ascobolus immersus RN42</name>
    <dbReference type="NCBI Taxonomy" id="1160509"/>
    <lineage>
        <taxon>Eukaryota</taxon>
        <taxon>Fungi</taxon>
        <taxon>Dikarya</taxon>
        <taxon>Ascomycota</taxon>
        <taxon>Pezizomycotina</taxon>
        <taxon>Pezizomycetes</taxon>
        <taxon>Pezizales</taxon>
        <taxon>Ascobolaceae</taxon>
        <taxon>Ascobolus</taxon>
    </lineage>
</organism>
<evidence type="ECO:0000256" key="2">
    <source>
        <dbReference type="SAM" id="MobiDB-lite"/>
    </source>
</evidence>
<dbReference type="InterPro" id="IPR036322">
    <property type="entry name" value="WD40_repeat_dom_sf"/>
</dbReference>
<dbReference type="Proteomes" id="UP000275078">
    <property type="component" value="Unassembled WGS sequence"/>
</dbReference>
<dbReference type="EMBL" id="ML119665">
    <property type="protein sequence ID" value="RPA83305.1"/>
    <property type="molecule type" value="Genomic_DNA"/>
</dbReference>
<proteinExistence type="predicted"/>
<dbReference type="SUPFAM" id="SSF50978">
    <property type="entry name" value="WD40 repeat-like"/>
    <property type="match status" value="1"/>
</dbReference>
<feature type="domain" description="Transcription factor spt8 beta-propeller" evidence="3">
    <location>
        <begin position="452"/>
        <end position="633"/>
    </location>
</feature>
<feature type="compositionally biased region" description="Polar residues" evidence="2">
    <location>
        <begin position="326"/>
        <end position="344"/>
    </location>
</feature>
<evidence type="ECO:0000256" key="1">
    <source>
        <dbReference type="PROSITE-ProRule" id="PRU00221"/>
    </source>
</evidence>
<evidence type="ECO:0000259" key="3">
    <source>
        <dbReference type="Pfam" id="PF23798"/>
    </source>
</evidence>
<feature type="region of interest" description="Disordered" evidence="2">
    <location>
        <begin position="1"/>
        <end position="100"/>
    </location>
</feature>
<feature type="compositionally biased region" description="Basic and acidic residues" evidence="2">
    <location>
        <begin position="72"/>
        <end position="81"/>
    </location>
</feature>
<dbReference type="InterPro" id="IPR057544">
    <property type="entry name" value="Beta-prop_SPT8"/>
</dbReference>
<sequence>MRMDDRDDLMEDAEADREGSMEADELNDDEEAENDADDGDNDRDEDEEDDDVEMEDGDGENDDGERDEDDTYGERDGEREGSTQFNSASDTVKQPVRPLPKVRPEAVTASSYDIVPYVAAPQSTSINAFCSTPCMKWIFTGGSDGYIRKYDWFASINGKLPLTVAQRHPFVDSVTRAGVLMSYWENEEPGDRNSVLQVPETTDDFKTSAVYSLAVHNQALWLLSGLDSGGINLQTVRHQEGTIITTLRNHSAAVSVLTLAADEKSVLSGSWDRAITDWDLNVGKAKLTYTTSAGQIASIAYRPDTSTTVDLNSVFYGNPNDSQFYINGGSLESQENGTANNDSAPSPAGSFGSLFGDDDEASSNNDATLTGDAPRPQSPNLFGEYDGESALYGSTQQTNGTSTVDPTQITNTQPTSLSSNSRPSANSSLNNSSTTANTTSFRTTITHSPPPQLPPSTSQTTILASSIDGTLRLFDLRAKNPITTIYPKQGVPPWCTSSVWSTTGNHIYVGRRNGTVEEYDIHSLGRGPSKTMKFPQGSGPVTGLWAMPNGRHLICASFDNLRLQDLTWDPDSVTGVGGRKKEAGVGFLIVPGHHGGVVSSLWCDPSCRFMVSCAGTRGWDGSTTECFLGYEVNCIV</sequence>
<evidence type="ECO:0000313" key="4">
    <source>
        <dbReference type="EMBL" id="RPA83305.1"/>
    </source>
</evidence>
<keyword evidence="5" id="KW-1185">Reference proteome</keyword>
<dbReference type="PANTHER" id="PTHR19855">
    <property type="entry name" value="WD40 REPEAT PROTEIN 12, 37"/>
    <property type="match status" value="1"/>
</dbReference>
<dbReference type="OrthoDB" id="10260946at2759"/>
<protein>
    <submittedName>
        <fullName evidence="4">WD40 repeat-like protein</fullName>
    </submittedName>
</protein>
<evidence type="ECO:0000313" key="5">
    <source>
        <dbReference type="Proteomes" id="UP000275078"/>
    </source>
</evidence>
<feature type="compositionally biased region" description="Polar residues" evidence="2">
    <location>
        <begin position="392"/>
        <end position="413"/>
    </location>
</feature>
<feature type="domain" description="Transcription factor spt8 beta-propeller" evidence="3">
    <location>
        <begin position="112"/>
        <end position="315"/>
    </location>
</feature>
<dbReference type="InterPro" id="IPR001680">
    <property type="entry name" value="WD40_rpt"/>
</dbReference>
<keyword evidence="1" id="KW-0853">WD repeat</keyword>
<dbReference type="PANTHER" id="PTHR19855:SF11">
    <property type="entry name" value="RIBOSOME BIOGENESIS PROTEIN WDR12"/>
    <property type="match status" value="1"/>
</dbReference>
<reference evidence="4 5" key="1">
    <citation type="journal article" date="2018" name="Nat. Ecol. Evol.">
        <title>Pezizomycetes genomes reveal the molecular basis of ectomycorrhizal truffle lifestyle.</title>
        <authorList>
            <person name="Murat C."/>
            <person name="Payen T."/>
            <person name="Noel B."/>
            <person name="Kuo A."/>
            <person name="Morin E."/>
            <person name="Chen J."/>
            <person name="Kohler A."/>
            <person name="Krizsan K."/>
            <person name="Balestrini R."/>
            <person name="Da Silva C."/>
            <person name="Montanini B."/>
            <person name="Hainaut M."/>
            <person name="Levati E."/>
            <person name="Barry K.W."/>
            <person name="Belfiori B."/>
            <person name="Cichocki N."/>
            <person name="Clum A."/>
            <person name="Dockter R.B."/>
            <person name="Fauchery L."/>
            <person name="Guy J."/>
            <person name="Iotti M."/>
            <person name="Le Tacon F."/>
            <person name="Lindquist E.A."/>
            <person name="Lipzen A."/>
            <person name="Malagnac F."/>
            <person name="Mello A."/>
            <person name="Molinier V."/>
            <person name="Miyauchi S."/>
            <person name="Poulain J."/>
            <person name="Riccioni C."/>
            <person name="Rubini A."/>
            <person name="Sitrit Y."/>
            <person name="Splivallo R."/>
            <person name="Traeger S."/>
            <person name="Wang M."/>
            <person name="Zifcakova L."/>
            <person name="Wipf D."/>
            <person name="Zambonelli A."/>
            <person name="Paolocci F."/>
            <person name="Nowrousian M."/>
            <person name="Ottonello S."/>
            <person name="Baldrian P."/>
            <person name="Spatafora J.W."/>
            <person name="Henrissat B."/>
            <person name="Nagy L.G."/>
            <person name="Aury J.M."/>
            <person name="Wincker P."/>
            <person name="Grigoriev I.V."/>
            <person name="Bonfante P."/>
            <person name="Martin F.M."/>
        </authorList>
    </citation>
    <scope>NUCLEOTIDE SEQUENCE [LARGE SCALE GENOMIC DNA]</scope>
    <source>
        <strain evidence="4 5">RN42</strain>
    </source>
</reference>
<dbReference type="STRING" id="1160509.A0A3N4IB46"/>
<dbReference type="AlphaFoldDB" id="A0A3N4IB46"/>
<dbReference type="Pfam" id="PF23798">
    <property type="entry name" value="Beta-prop_SPT8"/>
    <property type="match status" value="2"/>
</dbReference>
<gene>
    <name evidence="4" type="ORF">BJ508DRAFT_360525</name>
</gene>